<evidence type="ECO:0000313" key="2">
    <source>
        <dbReference type="Proteomes" id="UP000004226"/>
    </source>
</evidence>
<keyword evidence="2" id="KW-1185">Reference proteome</keyword>
<gene>
    <name evidence="1" type="ORF">HMPREF0554_2201</name>
</gene>
<proteinExistence type="predicted"/>
<evidence type="ECO:0000313" key="1">
    <source>
        <dbReference type="EMBL" id="EEY35309.1"/>
    </source>
</evidence>
<protein>
    <submittedName>
        <fullName evidence="1">Uncharacterized protein</fullName>
    </submittedName>
</protein>
<comment type="caution">
    <text evidence="1">The sequence shown here is derived from an EMBL/GenBank/DDBJ whole genome shotgun (WGS) entry which is preliminary data.</text>
</comment>
<dbReference type="EMBL" id="ADAD01000091">
    <property type="protein sequence ID" value="EEY35309.1"/>
    <property type="molecule type" value="Genomic_DNA"/>
</dbReference>
<organism evidence="1 2">
    <name type="scientific">Pseudoleptotrichia goodfellowii F0264</name>
    <dbReference type="NCBI Taxonomy" id="596323"/>
    <lineage>
        <taxon>Bacteria</taxon>
        <taxon>Fusobacteriati</taxon>
        <taxon>Fusobacteriota</taxon>
        <taxon>Fusobacteriia</taxon>
        <taxon>Fusobacteriales</taxon>
        <taxon>Leptotrichiaceae</taxon>
        <taxon>Pseudoleptotrichia</taxon>
    </lineage>
</organism>
<dbReference type="AlphaFoldDB" id="D0GKT2"/>
<sequence>MFFENNKDYWEVERRYRNKKVSNLEEVIILESKRKIGRIGEKQTNIPILKQNSSFIRESLKEISHTTII</sequence>
<accession>D0GKT2</accession>
<reference evidence="1 2" key="1">
    <citation type="submission" date="2009-10" db="EMBL/GenBank/DDBJ databases">
        <authorList>
            <person name="Harkins D.M."/>
            <person name="Madupu R."/>
            <person name="Durkin A.S."/>
            <person name="Torralba M."/>
            <person name="Methe B."/>
            <person name="Sutton G.G."/>
            <person name="Strausberg R.L."/>
            <person name="Nelson K.E."/>
        </authorList>
    </citation>
    <scope>NUCLEOTIDE SEQUENCE [LARGE SCALE GENOMIC DNA]</scope>
    <source>
        <strain evidence="1 2">F0264</strain>
    </source>
</reference>
<name>D0GKT2_9FUSO</name>
<dbReference type="Proteomes" id="UP000004226">
    <property type="component" value="Unassembled WGS sequence"/>
</dbReference>